<reference evidence="4" key="1">
    <citation type="journal article" date="2019" name="Int. J. Syst. Evol. Microbiol.">
        <title>The Global Catalogue of Microorganisms (GCM) 10K type strain sequencing project: providing services to taxonomists for standard genome sequencing and annotation.</title>
        <authorList>
            <consortium name="The Broad Institute Genomics Platform"/>
            <consortium name="The Broad Institute Genome Sequencing Center for Infectious Disease"/>
            <person name="Wu L."/>
            <person name="Ma J."/>
        </authorList>
    </citation>
    <scope>NUCLEOTIDE SEQUENCE [LARGE SCALE GENOMIC DNA]</scope>
    <source>
        <strain evidence="4">JCM 1490</strain>
    </source>
</reference>
<dbReference type="RefSeq" id="WP_382394639.1">
    <property type="nucleotide sequence ID" value="NZ_JBHTCQ010000002.1"/>
</dbReference>
<proteinExistence type="predicted"/>
<feature type="region of interest" description="Disordered" evidence="1">
    <location>
        <begin position="1"/>
        <end position="21"/>
    </location>
</feature>
<keyword evidence="2" id="KW-0472">Membrane</keyword>
<feature type="transmembrane region" description="Helical" evidence="2">
    <location>
        <begin position="115"/>
        <end position="135"/>
    </location>
</feature>
<feature type="transmembrane region" description="Helical" evidence="2">
    <location>
        <begin position="29"/>
        <end position="48"/>
    </location>
</feature>
<evidence type="ECO:0000256" key="2">
    <source>
        <dbReference type="SAM" id="Phobius"/>
    </source>
</evidence>
<keyword evidence="4" id="KW-1185">Reference proteome</keyword>
<comment type="caution">
    <text evidence="3">The sequence shown here is derived from an EMBL/GenBank/DDBJ whole genome shotgun (WGS) entry which is preliminary data.</text>
</comment>
<sequence length="149" mass="14841">MASTTSSPAGTAGTSAPGPQKRILHPGSVGMLLGGLLTLVGSLLPWVMTPLGNLAGTAGPGLWTLCAGFLGIAGAVLPYRRVALAHCLLAGGVAGVIVGWQVARLAHLSATTDAWGQLLPGMGLVMVAGGTVVLLRTGIRLLRTPATTT</sequence>
<feature type="transmembrane region" description="Helical" evidence="2">
    <location>
        <begin position="60"/>
        <end position="77"/>
    </location>
</feature>
<accession>A0ABW2Q9W3</accession>
<feature type="compositionally biased region" description="Low complexity" evidence="1">
    <location>
        <begin position="1"/>
        <end position="19"/>
    </location>
</feature>
<organism evidence="3 4">
    <name type="scientific">Georgenia alba</name>
    <dbReference type="NCBI Taxonomy" id="2233858"/>
    <lineage>
        <taxon>Bacteria</taxon>
        <taxon>Bacillati</taxon>
        <taxon>Actinomycetota</taxon>
        <taxon>Actinomycetes</taxon>
        <taxon>Micrococcales</taxon>
        <taxon>Bogoriellaceae</taxon>
        <taxon>Georgenia</taxon>
    </lineage>
</organism>
<feature type="transmembrane region" description="Helical" evidence="2">
    <location>
        <begin position="84"/>
        <end position="103"/>
    </location>
</feature>
<name>A0ABW2Q9W3_9MICO</name>
<keyword evidence="2" id="KW-0812">Transmembrane</keyword>
<protein>
    <submittedName>
        <fullName evidence="3">Uncharacterized protein</fullName>
    </submittedName>
</protein>
<gene>
    <name evidence="3" type="ORF">ACFQQL_12015</name>
</gene>
<keyword evidence="2" id="KW-1133">Transmembrane helix</keyword>
<evidence type="ECO:0000313" key="3">
    <source>
        <dbReference type="EMBL" id="MFC7405839.1"/>
    </source>
</evidence>
<evidence type="ECO:0000256" key="1">
    <source>
        <dbReference type="SAM" id="MobiDB-lite"/>
    </source>
</evidence>
<dbReference type="EMBL" id="JBHTCQ010000002">
    <property type="protein sequence ID" value="MFC7405839.1"/>
    <property type="molecule type" value="Genomic_DNA"/>
</dbReference>
<dbReference type="Proteomes" id="UP001596455">
    <property type="component" value="Unassembled WGS sequence"/>
</dbReference>
<evidence type="ECO:0000313" key="4">
    <source>
        <dbReference type="Proteomes" id="UP001596455"/>
    </source>
</evidence>